<organism evidence="7 8">
    <name type="scientific">Lithohypha guttulata</name>
    <dbReference type="NCBI Taxonomy" id="1690604"/>
    <lineage>
        <taxon>Eukaryota</taxon>
        <taxon>Fungi</taxon>
        <taxon>Dikarya</taxon>
        <taxon>Ascomycota</taxon>
        <taxon>Pezizomycotina</taxon>
        <taxon>Eurotiomycetes</taxon>
        <taxon>Chaetothyriomycetidae</taxon>
        <taxon>Chaetothyriales</taxon>
        <taxon>Trichomeriaceae</taxon>
        <taxon>Lithohypha</taxon>
    </lineage>
</organism>
<sequence length="374" mass="42288">MTPQPSLLEDDSISDGSAQDILSQLNARRHVTFPYKNTSARRKPRRWPLVLRFIKGAIHSHIVLPVILHAMFTALVVSSDLFLHFRADMPPSIVPSLSIVVGLMLVFRNQSSYSRFWDGRNNLTAILTSLRNLTRSFLCCSYKTGATITEAESADIERTVRVLMALPSTIKNSLRSEWGAAWAPITSQDIDRYSGAITPRLNPEYAQLLPLGLKGHEEEGLSLPIELTTLIESFIKRGHDRGWFHAPQASQMTVQLNTLVDAYGKMETIRFTSYPIAIMIHQRQVLALFGAILPLAIVEESHWWSILIVSLVMFTLYGIEAIASQLEDPFGYDKNDINMDAIVEDARIELSVMLSEWKRSNEGPIRKQMFMEEM</sequence>
<dbReference type="Proteomes" id="UP001309876">
    <property type="component" value="Unassembled WGS sequence"/>
</dbReference>
<keyword evidence="4" id="KW-1133">Transmembrane helix</keyword>
<evidence type="ECO:0000313" key="8">
    <source>
        <dbReference type="Proteomes" id="UP001309876"/>
    </source>
</evidence>
<dbReference type="Pfam" id="PF25539">
    <property type="entry name" value="Bestrophin_2"/>
    <property type="match status" value="1"/>
</dbReference>
<comment type="caution">
    <text evidence="7">The sequence shown here is derived from an EMBL/GenBank/DDBJ whole genome shotgun (WGS) entry which is preliminary data.</text>
</comment>
<evidence type="ECO:0000256" key="6">
    <source>
        <dbReference type="ARBA" id="ARBA00023136"/>
    </source>
</evidence>
<name>A0AAN7T4G0_9EURO</name>
<evidence type="ECO:0000313" key="7">
    <source>
        <dbReference type="EMBL" id="KAK5088024.1"/>
    </source>
</evidence>
<evidence type="ECO:0000256" key="2">
    <source>
        <dbReference type="ARBA" id="ARBA00022448"/>
    </source>
</evidence>
<accession>A0AAN7T4G0</accession>
<evidence type="ECO:0000256" key="3">
    <source>
        <dbReference type="ARBA" id="ARBA00022692"/>
    </source>
</evidence>
<dbReference type="AlphaFoldDB" id="A0AAN7T4G0"/>
<evidence type="ECO:0000256" key="1">
    <source>
        <dbReference type="ARBA" id="ARBA00004141"/>
    </source>
</evidence>
<keyword evidence="6" id="KW-0472">Membrane</keyword>
<gene>
    <name evidence="7" type="ORF">LTR05_002240</name>
</gene>
<keyword evidence="2" id="KW-0813">Transport</keyword>
<dbReference type="PANTHER" id="PTHR33281:SF16">
    <property type="match status" value="1"/>
</dbReference>
<dbReference type="EMBL" id="JAVRRJ010000002">
    <property type="protein sequence ID" value="KAK5088024.1"/>
    <property type="molecule type" value="Genomic_DNA"/>
</dbReference>
<evidence type="ECO:0000256" key="5">
    <source>
        <dbReference type="ARBA" id="ARBA00023065"/>
    </source>
</evidence>
<protein>
    <submittedName>
        <fullName evidence="7">Uncharacterized protein</fullName>
    </submittedName>
</protein>
<comment type="subcellular location">
    <subcellularLocation>
        <location evidence="1">Membrane</location>
        <topology evidence="1">Multi-pass membrane protein</topology>
    </subcellularLocation>
</comment>
<keyword evidence="3" id="KW-0812">Transmembrane</keyword>
<dbReference type="PANTHER" id="PTHR33281">
    <property type="entry name" value="UPF0187 PROTEIN YNEE"/>
    <property type="match status" value="1"/>
</dbReference>
<dbReference type="GO" id="GO:0016020">
    <property type="term" value="C:membrane"/>
    <property type="evidence" value="ECO:0007669"/>
    <property type="project" value="UniProtKB-SubCell"/>
</dbReference>
<evidence type="ECO:0000256" key="4">
    <source>
        <dbReference type="ARBA" id="ARBA00022989"/>
    </source>
</evidence>
<dbReference type="InterPro" id="IPR044669">
    <property type="entry name" value="YneE/VCCN1/2-like"/>
</dbReference>
<reference evidence="7 8" key="1">
    <citation type="submission" date="2023-08" db="EMBL/GenBank/DDBJ databases">
        <title>Black Yeasts Isolated from many extreme environments.</title>
        <authorList>
            <person name="Coleine C."/>
            <person name="Stajich J.E."/>
            <person name="Selbmann L."/>
        </authorList>
    </citation>
    <scope>NUCLEOTIDE SEQUENCE [LARGE SCALE GENOMIC DNA]</scope>
    <source>
        <strain evidence="7 8">CCFEE 5910</strain>
    </source>
</reference>
<keyword evidence="5" id="KW-0406">Ion transport</keyword>
<proteinExistence type="predicted"/>
<dbReference type="GO" id="GO:0005254">
    <property type="term" value="F:chloride channel activity"/>
    <property type="evidence" value="ECO:0007669"/>
    <property type="project" value="InterPro"/>
</dbReference>
<keyword evidence="8" id="KW-1185">Reference proteome</keyword>